<gene>
    <name evidence="1" type="ORF">CPELLU_LOCUS18834</name>
</gene>
<evidence type="ECO:0000313" key="1">
    <source>
        <dbReference type="EMBL" id="CAG8812820.1"/>
    </source>
</evidence>
<organism evidence="1 2">
    <name type="scientific">Cetraspora pellucida</name>
    <dbReference type="NCBI Taxonomy" id="1433469"/>
    <lineage>
        <taxon>Eukaryota</taxon>
        <taxon>Fungi</taxon>
        <taxon>Fungi incertae sedis</taxon>
        <taxon>Mucoromycota</taxon>
        <taxon>Glomeromycotina</taxon>
        <taxon>Glomeromycetes</taxon>
        <taxon>Diversisporales</taxon>
        <taxon>Gigasporaceae</taxon>
        <taxon>Cetraspora</taxon>
    </lineage>
</organism>
<name>A0A9N9K8U7_9GLOM</name>
<keyword evidence="2" id="KW-1185">Reference proteome</keyword>
<feature type="non-terminal residue" evidence="1">
    <location>
        <position position="1"/>
    </location>
</feature>
<accession>A0A9N9K8U7</accession>
<comment type="caution">
    <text evidence="1">The sequence shown here is derived from an EMBL/GenBank/DDBJ whole genome shotgun (WGS) entry which is preliminary data.</text>
</comment>
<sequence>ARLLSTWLKLLSSKTFWAIVERDTIESELYSKRNISVTDALSQTPLKTKG</sequence>
<dbReference type="Proteomes" id="UP000789759">
    <property type="component" value="Unassembled WGS sequence"/>
</dbReference>
<dbReference type="EMBL" id="CAJVQA010040223">
    <property type="protein sequence ID" value="CAG8812820.1"/>
    <property type="molecule type" value="Genomic_DNA"/>
</dbReference>
<proteinExistence type="predicted"/>
<dbReference type="AlphaFoldDB" id="A0A9N9K8U7"/>
<reference evidence="1" key="1">
    <citation type="submission" date="2021-06" db="EMBL/GenBank/DDBJ databases">
        <authorList>
            <person name="Kallberg Y."/>
            <person name="Tangrot J."/>
            <person name="Rosling A."/>
        </authorList>
    </citation>
    <scope>NUCLEOTIDE SEQUENCE</scope>
    <source>
        <strain evidence="1">FL966</strain>
    </source>
</reference>
<protein>
    <submittedName>
        <fullName evidence="1">13938_t:CDS:1</fullName>
    </submittedName>
</protein>
<evidence type="ECO:0000313" key="2">
    <source>
        <dbReference type="Proteomes" id="UP000789759"/>
    </source>
</evidence>